<accession>A0A423U7J9</accession>
<dbReference type="EMBL" id="QCYY01000508">
    <property type="protein sequence ID" value="ROT84703.1"/>
    <property type="molecule type" value="Genomic_DNA"/>
</dbReference>
<name>A0A423U7J9_PENVA</name>
<evidence type="ECO:0000313" key="2">
    <source>
        <dbReference type="Proteomes" id="UP000283509"/>
    </source>
</evidence>
<reference evidence="1 2" key="1">
    <citation type="submission" date="2018-04" db="EMBL/GenBank/DDBJ databases">
        <authorList>
            <person name="Zhang X."/>
            <person name="Yuan J."/>
            <person name="Li F."/>
            <person name="Xiang J."/>
        </authorList>
    </citation>
    <scope>NUCLEOTIDE SEQUENCE [LARGE SCALE GENOMIC DNA]</scope>
    <source>
        <tissue evidence="1">Muscle</tissue>
    </source>
</reference>
<evidence type="ECO:0000313" key="1">
    <source>
        <dbReference type="EMBL" id="ROT84703.1"/>
    </source>
</evidence>
<protein>
    <submittedName>
        <fullName evidence="1">Uncharacterized protein</fullName>
    </submittedName>
</protein>
<organism evidence="1 2">
    <name type="scientific">Penaeus vannamei</name>
    <name type="common">Whiteleg shrimp</name>
    <name type="synonym">Litopenaeus vannamei</name>
    <dbReference type="NCBI Taxonomy" id="6689"/>
    <lineage>
        <taxon>Eukaryota</taxon>
        <taxon>Metazoa</taxon>
        <taxon>Ecdysozoa</taxon>
        <taxon>Arthropoda</taxon>
        <taxon>Crustacea</taxon>
        <taxon>Multicrustacea</taxon>
        <taxon>Malacostraca</taxon>
        <taxon>Eumalacostraca</taxon>
        <taxon>Eucarida</taxon>
        <taxon>Decapoda</taxon>
        <taxon>Dendrobranchiata</taxon>
        <taxon>Penaeoidea</taxon>
        <taxon>Penaeidae</taxon>
        <taxon>Penaeus</taxon>
    </lineage>
</organism>
<comment type="caution">
    <text evidence="1">The sequence shown here is derived from an EMBL/GenBank/DDBJ whole genome shotgun (WGS) entry which is preliminary data.</text>
</comment>
<gene>
    <name evidence="1" type="ORF">C7M84_022103</name>
</gene>
<dbReference type="Proteomes" id="UP000283509">
    <property type="component" value="Unassembled WGS sequence"/>
</dbReference>
<proteinExistence type="predicted"/>
<dbReference type="AlphaFoldDB" id="A0A423U7J9"/>
<sequence length="495" mass="56289">MIFLLHQTSPHFSLSRFSCSLSFAPSLYLISHPVRYTFFHPFTLLSPFSFSPSFLPPSLIFQAYTLLPLFPFSPFLISHPHTPLFLKPFSSFSKPRLYHPSLLLIPIFTSFLISHPRCFHSFFVLSQPRLYHPSLLPIPLFTLLSSFLIFAPRCFHSLFVPLQTRLYHRSLLPFPFSLSFPHFSSSLFPIPFRTSPTRLYHPSCTPHFPFHLPFLISLPRTSLFPIPFSSLSQTPPLPPLSTPHFPFHPPFLISHPRTSLFPNPFSSLSQPALYRRSLLPIPLFTLLSSFSHPHTRCFPIPFVLLPTPSLHPSLLLIPLFTLLSSFLILIPRCFPSLFVLLPTPSLPSLSTPHSPFHPPFLISHPHTSLFPNPFSSFSNPVLYHPSYSSFPFHHPRCFPIPFRPLPTPSLHPSLLLIPFSPPFLISHPHTSLFPIPFSQHSAERHSRDIREGQFSASSPREIAGRGEELMARGREFRYVAAPEGVSDEASCQVVG</sequence>
<keyword evidence="2" id="KW-1185">Reference proteome</keyword>
<reference evidence="1 2" key="2">
    <citation type="submission" date="2019-01" db="EMBL/GenBank/DDBJ databases">
        <title>The decoding of complex shrimp genome reveals the adaptation for benthos swimmer, frequently molting mechanism and breeding impact on genome.</title>
        <authorList>
            <person name="Sun Y."/>
            <person name="Gao Y."/>
            <person name="Yu Y."/>
        </authorList>
    </citation>
    <scope>NUCLEOTIDE SEQUENCE [LARGE SCALE GENOMIC DNA]</scope>
    <source>
        <tissue evidence="1">Muscle</tissue>
    </source>
</reference>